<evidence type="ECO:0000313" key="1">
    <source>
        <dbReference type="EMBL" id="KAL0562366.1"/>
    </source>
</evidence>
<evidence type="ECO:0000313" key="2">
    <source>
        <dbReference type="Proteomes" id="UP001465976"/>
    </source>
</evidence>
<feature type="non-terminal residue" evidence="1">
    <location>
        <position position="1"/>
    </location>
</feature>
<feature type="non-terminal residue" evidence="1">
    <location>
        <position position="128"/>
    </location>
</feature>
<dbReference type="EMBL" id="JBAHYK010006041">
    <property type="protein sequence ID" value="KAL0562366.1"/>
    <property type="molecule type" value="Genomic_DNA"/>
</dbReference>
<comment type="caution">
    <text evidence="1">The sequence shown here is derived from an EMBL/GenBank/DDBJ whole genome shotgun (WGS) entry which is preliminary data.</text>
</comment>
<proteinExistence type="predicted"/>
<organism evidence="1 2">
    <name type="scientific">Marasmius crinis-equi</name>
    <dbReference type="NCBI Taxonomy" id="585013"/>
    <lineage>
        <taxon>Eukaryota</taxon>
        <taxon>Fungi</taxon>
        <taxon>Dikarya</taxon>
        <taxon>Basidiomycota</taxon>
        <taxon>Agaricomycotina</taxon>
        <taxon>Agaricomycetes</taxon>
        <taxon>Agaricomycetidae</taxon>
        <taxon>Agaricales</taxon>
        <taxon>Marasmiineae</taxon>
        <taxon>Marasmiaceae</taxon>
        <taxon>Marasmius</taxon>
    </lineage>
</organism>
<reference evidence="1 2" key="1">
    <citation type="submission" date="2024-02" db="EMBL/GenBank/DDBJ databases">
        <title>A draft genome for the cacao thread blight pathogen Marasmius crinis-equi.</title>
        <authorList>
            <person name="Cohen S.P."/>
            <person name="Baruah I.K."/>
            <person name="Amoako-Attah I."/>
            <person name="Bukari Y."/>
            <person name="Meinhardt L.W."/>
            <person name="Bailey B.A."/>
        </authorList>
    </citation>
    <scope>NUCLEOTIDE SEQUENCE [LARGE SCALE GENOMIC DNA]</scope>
    <source>
        <strain evidence="1 2">GH-76</strain>
    </source>
</reference>
<sequence length="128" mass="14556">LVVFKRISGYQNAAFKLWAPRLYGRYKTTADAVRHHSRTSHLPWNFSPENVFAAAAFNFGGKVRTFKHRDHLNWAFGWCAITALGEFNPKKSARLVLWEFKLVINFPPGSTVLIPSAVITHSNTRIAE</sequence>
<keyword evidence="2" id="KW-1185">Reference proteome</keyword>
<accession>A0ABR3EHL5</accession>
<protein>
    <submittedName>
        <fullName evidence="1">Uncharacterized protein</fullName>
    </submittedName>
</protein>
<dbReference type="Gene3D" id="3.60.130.30">
    <property type="match status" value="1"/>
</dbReference>
<dbReference type="Proteomes" id="UP001465976">
    <property type="component" value="Unassembled WGS sequence"/>
</dbReference>
<name>A0ABR3EHL5_9AGAR</name>
<gene>
    <name evidence="1" type="ORF">V5O48_019721</name>
</gene>